<name>A0ACC4CI83_POPAL</name>
<reference evidence="1 2" key="1">
    <citation type="journal article" date="2024" name="Plant Biotechnol. J.">
        <title>Genome and CRISPR/Cas9 system of a widespread forest tree (Populus alba) in the world.</title>
        <authorList>
            <person name="Liu Y.J."/>
            <person name="Jiang P.F."/>
            <person name="Han X.M."/>
            <person name="Li X.Y."/>
            <person name="Wang H.M."/>
            <person name="Wang Y.J."/>
            <person name="Wang X.X."/>
            <person name="Zeng Q.Y."/>
        </authorList>
    </citation>
    <scope>NUCLEOTIDE SEQUENCE [LARGE SCALE GENOMIC DNA]</scope>
    <source>
        <strain evidence="2">cv. PAL-ZL1</strain>
    </source>
</reference>
<comment type="caution">
    <text evidence="1">The sequence shown here is derived from an EMBL/GenBank/DDBJ whole genome shotgun (WGS) entry which is preliminary data.</text>
</comment>
<organism evidence="1 2">
    <name type="scientific">Populus alba</name>
    <name type="common">White poplar</name>
    <dbReference type="NCBI Taxonomy" id="43335"/>
    <lineage>
        <taxon>Eukaryota</taxon>
        <taxon>Viridiplantae</taxon>
        <taxon>Streptophyta</taxon>
        <taxon>Embryophyta</taxon>
        <taxon>Tracheophyta</taxon>
        <taxon>Spermatophyta</taxon>
        <taxon>Magnoliopsida</taxon>
        <taxon>eudicotyledons</taxon>
        <taxon>Gunneridae</taxon>
        <taxon>Pentapetalae</taxon>
        <taxon>rosids</taxon>
        <taxon>fabids</taxon>
        <taxon>Malpighiales</taxon>
        <taxon>Salicaceae</taxon>
        <taxon>Saliceae</taxon>
        <taxon>Populus</taxon>
    </lineage>
</organism>
<protein>
    <submittedName>
        <fullName evidence="1">Uncharacterized protein</fullName>
    </submittedName>
</protein>
<dbReference type="EMBL" id="RCHU02000004">
    <property type="protein sequence ID" value="KAL3597231.1"/>
    <property type="molecule type" value="Genomic_DNA"/>
</dbReference>
<accession>A0ACC4CI83</accession>
<keyword evidence="2" id="KW-1185">Reference proteome</keyword>
<proteinExistence type="predicted"/>
<dbReference type="Proteomes" id="UP000309997">
    <property type="component" value="Unassembled WGS sequence"/>
</dbReference>
<evidence type="ECO:0000313" key="1">
    <source>
        <dbReference type="EMBL" id="KAL3597231.1"/>
    </source>
</evidence>
<sequence length="226" mass="24711">MASTATSFCSPPLTSSRASVLRQCQQLNPNRLSFPINLNTAKRAPNLTVQHAPLPLKVLCARGKRGTTAKKPATSDPVYRNRLVNMFVNRILKKGKKSLAYHIIYQALKNIQQKTQSNPLAVLREAVNGVTPDVAVKARRVGGSTQQVPIEVGTFQGKALAIRWLLEASRKRQGRSMVLKLSSEVMDAAKGTVSYPDPVAASILNVAKEVLIEDGIIMKHVVNYLC</sequence>
<evidence type="ECO:0000313" key="2">
    <source>
        <dbReference type="Proteomes" id="UP000309997"/>
    </source>
</evidence>
<gene>
    <name evidence="1" type="ORF">D5086_008868</name>
</gene>